<gene>
    <name evidence="3" type="ORF">MKW98_014568</name>
</gene>
<dbReference type="Proteomes" id="UP001202328">
    <property type="component" value="Unassembled WGS sequence"/>
</dbReference>
<proteinExistence type="predicted"/>
<dbReference type="EMBL" id="JAJJMB010011095">
    <property type="protein sequence ID" value="KAI3904388.1"/>
    <property type="molecule type" value="Genomic_DNA"/>
</dbReference>
<reference evidence="3" key="1">
    <citation type="submission" date="2022-04" db="EMBL/GenBank/DDBJ databases">
        <title>A functionally conserved STORR gene fusion in Papaver species that diverged 16.8 million years ago.</title>
        <authorList>
            <person name="Catania T."/>
        </authorList>
    </citation>
    <scope>NUCLEOTIDE SEQUENCE</scope>
    <source>
        <strain evidence="3">S-188037</strain>
    </source>
</reference>
<evidence type="ECO:0000256" key="1">
    <source>
        <dbReference type="SAM" id="MobiDB-lite"/>
    </source>
</evidence>
<keyword evidence="4" id="KW-1185">Reference proteome</keyword>
<sequence length="73" mass="8138">MVGATTTVLALSLSSAFFFTRTDLDQPRGKSWLSITMLSLMGTLRSTGRIMSRHGLTSLPARPEDVLQDKRRR</sequence>
<comment type="caution">
    <text evidence="3">The sequence shown here is derived from an EMBL/GenBank/DDBJ whole genome shotgun (WGS) entry which is preliminary data.</text>
</comment>
<name>A0AAD4SF29_9MAGN</name>
<feature type="chain" id="PRO_5041971795" evidence="2">
    <location>
        <begin position="17"/>
        <end position="73"/>
    </location>
</feature>
<organism evidence="3 4">
    <name type="scientific">Papaver atlanticum</name>
    <dbReference type="NCBI Taxonomy" id="357466"/>
    <lineage>
        <taxon>Eukaryota</taxon>
        <taxon>Viridiplantae</taxon>
        <taxon>Streptophyta</taxon>
        <taxon>Embryophyta</taxon>
        <taxon>Tracheophyta</taxon>
        <taxon>Spermatophyta</taxon>
        <taxon>Magnoliopsida</taxon>
        <taxon>Ranunculales</taxon>
        <taxon>Papaveraceae</taxon>
        <taxon>Papaveroideae</taxon>
        <taxon>Papaver</taxon>
    </lineage>
</organism>
<protein>
    <submittedName>
        <fullName evidence="3">Uncharacterized protein</fullName>
    </submittedName>
</protein>
<feature type="compositionally biased region" description="Basic and acidic residues" evidence="1">
    <location>
        <begin position="62"/>
        <end position="73"/>
    </location>
</feature>
<evidence type="ECO:0000313" key="4">
    <source>
        <dbReference type="Proteomes" id="UP001202328"/>
    </source>
</evidence>
<accession>A0AAD4SF29</accession>
<dbReference type="AlphaFoldDB" id="A0AAD4SF29"/>
<evidence type="ECO:0000313" key="3">
    <source>
        <dbReference type="EMBL" id="KAI3904388.1"/>
    </source>
</evidence>
<keyword evidence="2" id="KW-0732">Signal</keyword>
<feature type="region of interest" description="Disordered" evidence="1">
    <location>
        <begin position="54"/>
        <end position="73"/>
    </location>
</feature>
<evidence type="ECO:0000256" key="2">
    <source>
        <dbReference type="SAM" id="SignalP"/>
    </source>
</evidence>
<feature type="signal peptide" evidence="2">
    <location>
        <begin position="1"/>
        <end position="16"/>
    </location>
</feature>